<reference evidence="10 11" key="1">
    <citation type="submission" date="2024-08" db="EMBL/GenBank/DDBJ databases">
        <authorList>
            <person name="Will J Nash"/>
            <person name="Angela Man"/>
            <person name="Seanna McTaggart"/>
            <person name="Kendall Baker"/>
            <person name="Tom Barker"/>
            <person name="Leah Catchpole"/>
            <person name="Alex Durrant"/>
            <person name="Karim Gharbi"/>
            <person name="Naomi Irish"/>
            <person name="Gemy Kaithakottil"/>
            <person name="Debby Ku"/>
            <person name="Aaliyah Providence"/>
            <person name="Felix Shaw"/>
            <person name="David Swarbreck"/>
            <person name="Chris Watkins"/>
            <person name="Ann M. McCartney"/>
            <person name="Giulio Formenti"/>
            <person name="Alice Mouton"/>
            <person name="Noel Vella"/>
            <person name="Bjorn M von Reumont"/>
            <person name="Adriana Vella"/>
            <person name="Wilfried Haerty"/>
        </authorList>
    </citation>
    <scope>NUCLEOTIDE SEQUENCE [LARGE SCALE GENOMIC DNA]</scope>
</reference>
<evidence type="ECO:0000256" key="6">
    <source>
        <dbReference type="ARBA" id="ARBA00024195"/>
    </source>
</evidence>
<dbReference type="InterPro" id="IPR001254">
    <property type="entry name" value="Trypsin_dom"/>
</dbReference>
<dbReference type="SUPFAM" id="SSF50494">
    <property type="entry name" value="Trypsin-like serine proteases"/>
    <property type="match status" value="1"/>
</dbReference>
<evidence type="ECO:0000256" key="4">
    <source>
        <dbReference type="ARBA" id="ARBA00022825"/>
    </source>
</evidence>
<keyword evidence="1 7" id="KW-0645">Protease</keyword>
<feature type="domain" description="Peptidase S1" evidence="9">
    <location>
        <begin position="122"/>
        <end position="377"/>
    </location>
</feature>
<dbReference type="InterPro" id="IPR043504">
    <property type="entry name" value="Peptidase_S1_PA_chymotrypsin"/>
</dbReference>
<comment type="caution">
    <text evidence="10">The sequence shown here is derived from an EMBL/GenBank/DDBJ whole genome shotgun (WGS) entry which is preliminary data.</text>
</comment>
<dbReference type="PRINTS" id="PR00722">
    <property type="entry name" value="CHYMOTRYPSIN"/>
</dbReference>
<gene>
    <name evidence="10" type="ORF">XYLVIOL_LOCUS7434</name>
</gene>
<organism evidence="10 11">
    <name type="scientific">Xylocopa violacea</name>
    <name type="common">Violet carpenter bee</name>
    <name type="synonym">Apis violacea</name>
    <dbReference type="NCBI Taxonomy" id="135666"/>
    <lineage>
        <taxon>Eukaryota</taxon>
        <taxon>Metazoa</taxon>
        <taxon>Ecdysozoa</taxon>
        <taxon>Arthropoda</taxon>
        <taxon>Hexapoda</taxon>
        <taxon>Insecta</taxon>
        <taxon>Pterygota</taxon>
        <taxon>Neoptera</taxon>
        <taxon>Endopterygota</taxon>
        <taxon>Hymenoptera</taxon>
        <taxon>Apocrita</taxon>
        <taxon>Aculeata</taxon>
        <taxon>Apoidea</taxon>
        <taxon>Anthophila</taxon>
        <taxon>Apidae</taxon>
        <taxon>Xylocopa</taxon>
        <taxon>Xylocopa</taxon>
    </lineage>
</organism>
<name>A0ABP1P144_XYLVO</name>
<dbReference type="InterPro" id="IPR038565">
    <property type="entry name" value="CLIP_sf"/>
</dbReference>
<dbReference type="PROSITE" id="PS00134">
    <property type="entry name" value="TRYPSIN_HIS"/>
    <property type="match status" value="1"/>
</dbReference>
<dbReference type="Gene3D" id="3.30.1640.30">
    <property type="match status" value="1"/>
</dbReference>
<dbReference type="PROSITE" id="PS00135">
    <property type="entry name" value="TRYPSIN_SER"/>
    <property type="match status" value="1"/>
</dbReference>
<dbReference type="Gene3D" id="2.40.10.10">
    <property type="entry name" value="Trypsin-like serine proteases"/>
    <property type="match status" value="1"/>
</dbReference>
<keyword evidence="3 7" id="KW-0378">Hydrolase</keyword>
<dbReference type="InterPro" id="IPR022700">
    <property type="entry name" value="CLIP"/>
</dbReference>
<evidence type="ECO:0000256" key="5">
    <source>
        <dbReference type="ARBA" id="ARBA00023157"/>
    </source>
</evidence>
<accession>A0ABP1P144</accession>
<evidence type="ECO:0000256" key="8">
    <source>
        <dbReference type="SAM" id="SignalP"/>
    </source>
</evidence>
<dbReference type="PROSITE" id="PS50240">
    <property type="entry name" value="TRYPSIN_DOM"/>
    <property type="match status" value="1"/>
</dbReference>
<dbReference type="PANTHER" id="PTHR24258:SF136">
    <property type="entry name" value="GH06673P-RELATED"/>
    <property type="match status" value="1"/>
</dbReference>
<evidence type="ECO:0000313" key="10">
    <source>
        <dbReference type="EMBL" id="CAL7945824.1"/>
    </source>
</evidence>
<dbReference type="InterPro" id="IPR033116">
    <property type="entry name" value="TRYPSIN_SER"/>
</dbReference>
<dbReference type="EMBL" id="CAXAJV020001294">
    <property type="protein sequence ID" value="CAL7945824.1"/>
    <property type="molecule type" value="Genomic_DNA"/>
</dbReference>
<dbReference type="InterPro" id="IPR001314">
    <property type="entry name" value="Peptidase_S1A"/>
</dbReference>
<comment type="similarity">
    <text evidence="6">Belongs to the peptidase S1 family. CLIP subfamily.</text>
</comment>
<dbReference type="Proteomes" id="UP001642520">
    <property type="component" value="Unassembled WGS sequence"/>
</dbReference>
<keyword evidence="5" id="KW-1015">Disulfide bond</keyword>
<protein>
    <recommendedName>
        <fullName evidence="9">Peptidase S1 domain-containing protein</fullName>
    </recommendedName>
</protein>
<sequence>MCNSILLVVCIQLLFVRKTLAIRGELYEGSQCTLENGDSGVCKKLLDCQTRLMDVQQGKRSSDSSGRCGFDGFIEIVCCPMDDVVKVQPRLADIACEEYTSVSTAVKLNQNRRTSNELVYHVYGGTPANTTEYPFVVALGYENNNREEDPSPTRYSCGGSLISPEHVLTAAHCVNNINKQVPIEVRLGNEDLRSTAANVQRIPVSDIISHPKYKRTSNYNDVAILKLKRKVQLTDTVKPVCLQTKPLPNLNTVRVASRTSFLVIGWGATNFGDDNSDKLMKTHELSIVSREECNRFYSGFPRLSRGIDENLICVIDTNSSRRSDACTGDSGGPLLMSTENGRSVIGITSFGQSCGSSAPGVYTAVYSYLSWIEEQVWATKNFLNFRSAFNDTEPDDVHAH</sequence>
<keyword evidence="4 7" id="KW-0720">Serine protease</keyword>
<evidence type="ECO:0000256" key="7">
    <source>
        <dbReference type="RuleBase" id="RU363034"/>
    </source>
</evidence>
<evidence type="ECO:0000259" key="9">
    <source>
        <dbReference type="PROSITE" id="PS50240"/>
    </source>
</evidence>
<dbReference type="SMART" id="SM00680">
    <property type="entry name" value="CLIP"/>
    <property type="match status" value="1"/>
</dbReference>
<keyword evidence="2 8" id="KW-0732">Signal</keyword>
<dbReference type="SMART" id="SM00020">
    <property type="entry name" value="Tryp_SPc"/>
    <property type="match status" value="1"/>
</dbReference>
<feature type="signal peptide" evidence="8">
    <location>
        <begin position="1"/>
        <end position="21"/>
    </location>
</feature>
<evidence type="ECO:0000313" key="11">
    <source>
        <dbReference type="Proteomes" id="UP001642520"/>
    </source>
</evidence>
<feature type="chain" id="PRO_5045236451" description="Peptidase S1 domain-containing protein" evidence="8">
    <location>
        <begin position="22"/>
        <end position="400"/>
    </location>
</feature>
<evidence type="ECO:0000256" key="2">
    <source>
        <dbReference type="ARBA" id="ARBA00022729"/>
    </source>
</evidence>
<dbReference type="PANTHER" id="PTHR24258">
    <property type="entry name" value="SERINE PROTEASE-RELATED"/>
    <property type="match status" value="1"/>
</dbReference>
<dbReference type="InterPro" id="IPR018114">
    <property type="entry name" value="TRYPSIN_HIS"/>
</dbReference>
<dbReference type="InterPro" id="IPR009003">
    <property type="entry name" value="Peptidase_S1_PA"/>
</dbReference>
<keyword evidence="11" id="KW-1185">Reference proteome</keyword>
<proteinExistence type="inferred from homology"/>
<evidence type="ECO:0000256" key="1">
    <source>
        <dbReference type="ARBA" id="ARBA00022670"/>
    </source>
</evidence>
<evidence type="ECO:0000256" key="3">
    <source>
        <dbReference type="ARBA" id="ARBA00022801"/>
    </source>
</evidence>
<dbReference type="Pfam" id="PF00089">
    <property type="entry name" value="Trypsin"/>
    <property type="match status" value="1"/>
</dbReference>
<dbReference type="CDD" id="cd00190">
    <property type="entry name" value="Tryp_SPc"/>
    <property type="match status" value="1"/>
</dbReference>